<dbReference type="Gene3D" id="3.40.50.980">
    <property type="match status" value="3"/>
</dbReference>
<evidence type="ECO:0000313" key="4">
    <source>
        <dbReference type="EMBL" id="RHY90467.1"/>
    </source>
</evidence>
<dbReference type="InterPro" id="IPR000873">
    <property type="entry name" value="AMP-dep_synth/lig_dom"/>
</dbReference>
<dbReference type="Proteomes" id="UP000285712">
    <property type="component" value="Unassembled WGS sequence"/>
</dbReference>
<dbReference type="SUPFAM" id="SSF56801">
    <property type="entry name" value="Acetyl-CoA synthetase-like"/>
    <property type="match status" value="1"/>
</dbReference>
<dbReference type="GO" id="GO:0016405">
    <property type="term" value="F:CoA-ligase activity"/>
    <property type="evidence" value="ECO:0007669"/>
    <property type="project" value="TreeGrafter"/>
</dbReference>
<dbReference type="AlphaFoldDB" id="A0A418EJQ7"/>
<proteinExistence type="inferred from homology"/>
<dbReference type="EMBL" id="QUTH01004297">
    <property type="protein sequence ID" value="RHZ14540.1"/>
    <property type="molecule type" value="Genomic_DNA"/>
</dbReference>
<dbReference type="VEuPathDB" id="FungiDB:H257_14454"/>
<evidence type="ECO:0000313" key="5">
    <source>
        <dbReference type="EMBL" id="RHZ14540.1"/>
    </source>
</evidence>
<dbReference type="Gene3D" id="2.30.38.10">
    <property type="entry name" value="Luciferase, Domain 3"/>
    <property type="match status" value="1"/>
</dbReference>
<feature type="domain" description="AMP-dependent synthetase/ligase" evidence="3">
    <location>
        <begin position="215"/>
        <end position="260"/>
    </location>
</feature>
<dbReference type="EMBL" id="QUTG01003731">
    <property type="protein sequence ID" value="RHY90467.1"/>
    <property type="molecule type" value="Genomic_DNA"/>
</dbReference>
<reference evidence="6 7" key="1">
    <citation type="submission" date="2018-08" db="EMBL/GenBank/DDBJ databases">
        <title>Aphanomyces genome sequencing and annotation.</title>
        <authorList>
            <person name="Minardi D."/>
            <person name="Oidtmann B."/>
            <person name="Van Der Giezen M."/>
            <person name="Studholme D.J."/>
        </authorList>
    </citation>
    <scope>NUCLEOTIDE SEQUENCE [LARGE SCALE GENOMIC DNA]</scope>
    <source>
        <strain evidence="5 6">Da</strain>
        <strain evidence="4 7">Sv</strain>
    </source>
</reference>
<comment type="caution">
    <text evidence="5">The sequence shown here is derived from an EMBL/GenBank/DDBJ whole genome shotgun (WGS) entry which is preliminary data.</text>
</comment>
<comment type="similarity">
    <text evidence="1">Belongs to the ATP-dependent AMP-binding enzyme family.</text>
</comment>
<keyword evidence="2" id="KW-0436">Ligase</keyword>
<evidence type="ECO:0000256" key="2">
    <source>
        <dbReference type="ARBA" id="ARBA00022598"/>
    </source>
</evidence>
<name>A0A418EJQ7_APHAT</name>
<protein>
    <recommendedName>
        <fullName evidence="3">AMP-dependent synthetase/ligase domain-containing protein</fullName>
    </recommendedName>
</protein>
<dbReference type="PANTHER" id="PTHR24096:SF149">
    <property type="entry name" value="AMP-BINDING DOMAIN-CONTAINING PROTEIN-RELATED"/>
    <property type="match status" value="1"/>
</dbReference>
<organism evidence="5 6">
    <name type="scientific">Aphanomyces astaci</name>
    <name type="common">Crayfish plague agent</name>
    <dbReference type="NCBI Taxonomy" id="112090"/>
    <lineage>
        <taxon>Eukaryota</taxon>
        <taxon>Sar</taxon>
        <taxon>Stramenopiles</taxon>
        <taxon>Oomycota</taxon>
        <taxon>Saprolegniomycetes</taxon>
        <taxon>Saprolegniales</taxon>
        <taxon>Verrucalvaceae</taxon>
        <taxon>Aphanomyces</taxon>
    </lineage>
</organism>
<sequence>MLLRCRHQVLSVRGFASAAKTTPPSHQQRIYKSAYPPIPATPVTTWQLVQQAAKIFADAPALICGISHKHVTYREFEDTVLQVATSLSERGVAKGDASLYLLHNAKFVVTHDSVENAATDAAKSESIPTDRIFSVGSSPSGIQSFRHGVRLSFWNLAVNALQWQTIDKFTSPALAMLPYNHIYGTTLMNGVLLSGQPQVILPKFDPVTFLQALQQYKSSSGNLVPNTELRVVCPSSGADLPPHALGELWYRGPQVMLGYLNNHSATEATMTSCGFMKTGDLGYIDDDGHVYVVDRLKELIKYKGHQLVFEDLMAYVAASVAPFKKVRQVEFVDAIPKSPSGKILRRELQAAHE</sequence>
<evidence type="ECO:0000313" key="6">
    <source>
        <dbReference type="Proteomes" id="UP000285430"/>
    </source>
</evidence>
<dbReference type="InterPro" id="IPR045851">
    <property type="entry name" value="AMP-bd_C_sf"/>
</dbReference>
<dbReference type="Proteomes" id="UP000285430">
    <property type="component" value="Unassembled WGS sequence"/>
</dbReference>
<gene>
    <name evidence="4" type="ORF">DYB35_004696</name>
    <name evidence="5" type="ORF">DYB37_010092</name>
</gene>
<dbReference type="PANTHER" id="PTHR24096">
    <property type="entry name" value="LONG-CHAIN-FATTY-ACID--COA LIGASE"/>
    <property type="match status" value="1"/>
</dbReference>
<evidence type="ECO:0000313" key="7">
    <source>
        <dbReference type="Proteomes" id="UP000285712"/>
    </source>
</evidence>
<accession>A0A418EJQ7</accession>
<dbReference type="Pfam" id="PF00501">
    <property type="entry name" value="AMP-binding"/>
    <property type="match status" value="1"/>
</dbReference>
<dbReference type="Gene3D" id="3.30.300.30">
    <property type="match status" value="1"/>
</dbReference>
<evidence type="ECO:0000259" key="3">
    <source>
        <dbReference type="Pfam" id="PF00501"/>
    </source>
</evidence>
<evidence type="ECO:0000256" key="1">
    <source>
        <dbReference type="ARBA" id="ARBA00006432"/>
    </source>
</evidence>